<gene>
    <name evidence="2" type="ORF">BJ983_005868</name>
</gene>
<sequence>MYSDTASRTATRKPPPAWDVVWETRLRPEDHAAVHRLLAASYGPTTFAPGRSWVGARPELRVLGRVGDEVVAHAGVIRRFLRSPGGSLLVGDVGLVAVHPGRQGTGLGGALLAEIRRTLVDLAVPHGFLTCDPGLRPFYERSGWVALPDTDLRAIGVHHQVEDDHRNGMVLPVLTSLDAWPAGPLERDGQEI</sequence>
<dbReference type="GO" id="GO:0005829">
    <property type="term" value="C:cytosol"/>
    <property type="evidence" value="ECO:0007669"/>
    <property type="project" value="InterPro"/>
</dbReference>
<dbReference type="CDD" id="cd04301">
    <property type="entry name" value="NAT_SF"/>
    <property type="match status" value="1"/>
</dbReference>
<evidence type="ECO:0000313" key="3">
    <source>
        <dbReference type="Proteomes" id="UP000535890"/>
    </source>
</evidence>
<dbReference type="Proteomes" id="UP000535890">
    <property type="component" value="Unassembled WGS sequence"/>
</dbReference>
<dbReference type="InterPro" id="IPR016181">
    <property type="entry name" value="Acyl_CoA_acyltransferase"/>
</dbReference>
<accession>A0A7Y9E2H4</accession>
<dbReference type="SUPFAM" id="SSF55729">
    <property type="entry name" value="Acyl-CoA N-acyltransferases (Nat)"/>
    <property type="match status" value="1"/>
</dbReference>
<dbReference type="InterPro" id="IPR003484">
    <property type="entry name" value="NodA"/>
</dbReference>
<keyword evidence="2" id="KW-0012">Acyltransferase</keyword>
<dbReference type="AlphaFoldDB" id="A0A7Y9E2H4"/>
<comment type="caution">
    <text evidence="2">The sequence shown here is derived from an EMBL/GenBank/DDBJ whole genome shotgun (WGS) entry which is preliminary data.</text>
</comment>
<reference evidence="2 3" key="1">
    <citation type="submission" date="2020-07" db="EMBL/GenBank/DDBJ databases">
        <title>Sequencing the genomes of 1000 actinobacteria strains.</title>
        <authorList>
            <person name="Klenk H.-P."/>
        </authorList>
    </citation>
    <scope>NUCLEOTIDE SEQUENCE [LARGE SCALE GENOMIC DNA]</scope>
    <source>
        <strain evidence="2 3">DSM 45772</strain>
    </source>
</reference>
<dbReference type="Gene3D" id="3.40.630.30">
    <property type="match status" value="1"/>
</dbReference>
<dbReference type="InterPro" id="IPR000182">
    <property type="entry name" value="GNAT_dom"/>
</dbReference>
<dbReference type="EMBL" id="JACCBN010000001">
    <property type="protein sequence ID" value="NYD39766.1"/>
    <property type="molecule type" value="Genomic_DNA"/>
</dbReference>
<evidence type="ECO:0000259" key="1">
    <source>
        <dbReference type="PROSITE" id="PS51186"/>
    </source>
</evidence>
<keyword evidence="3" id="KW-1185">Reference proteome</keyword>
<proteinExistence type="predicted"/>
<name>A0A7Y9E2H4_9PSEU</name>
<dbReference type="EC" id="2.3.1.-" evidence="2"/>
<organism evidence="2 3">
    <name type="scientific">Actinomycetospora corticicola</name>
    <dbReference type="NCBI Taxonomy" id="663602"/>
    <lineage>
        <taxon>Bacteria</taxon>
        <taxon>Bacillati</taxon>
        <taxon>Actinomycetota</taxon>
        <taxon>Actinomycetes</taxon>
        <taxon>Pseudonocardiales</taxon>
        <taxon>Pseudonocardiaceae</taxon>
        <taxon>Actinomycetospora</taxon>
    </lineage>
</organism>
<dbReference type="Pfam" id="PF02474">
    <property type="entry name" value="NodA"/>
    <property type="match status" value="1"/>
</dbReference>
<dbReference type="PROSITE" id="PS51186">
    <property type="entry name" value="GNAT"/>
    <property type="match status" value="1"/>
</dbReference>
<protein>
    <submittedName>
        <fullName evidence="2">Nodulation protein A</fullName>
        <ecNumber evidence="2">2.3.1.-</ecNumber>
    </submittedName>
</protein>
<dbReference type="GO" id="GO:0016747">
    <property type="term" value="F:acyltransferase activity, transferring groups other than amino-acyl groups"/>
    <property type="evidence" value="ECO:0007669"/>
    <property type="project" value="InterPro"/>
</dbReference>
<evidence type="ECO:0000313" key="2">
    <source>
        <dbReference type="EMBL" id="NYD39766.1"/>
    </source>
</evidence>
<feature type="domain" description="N-acetyltransferase" evidence="1">
    <location>
        <begin position="21"/>
        <end position="162"/>
    </location>
</feature>
<keyword evidence="2" id="KW-0808">Transferase</keyword>